<proteinExistence type="predicted"/>
<feature type="compositionally biased region" description="Basic residues" evidence="1">
    <location>
        <begin position="10"/>
        <end position="21"/>
    </location>
</feature>
<evidence type="ECO:0000313" key="3">
    <source>
        <dbReference type="Proteomes" id="UP000298030"/>
    </source>
</evidence>
<evidence type="ECO:0000256" key="1">
    <source>
        <dbReference type="SAM" id="MobiDB-lite"/>
    </source>
</evidence>
<feature type="region of interest" description="Disordered" evidence="1">
    <location>
        <begin position="1"/>
        <end position="79"/>
    </location>
</feature>
<dbReference type="AlphaFoldDB" id="A0A4Y7T246"/>
<protein>
    <submittedName>
        <fullName evidence="2">Uncharacterized protein</fullName>
    </submittedName>
</protein>
<feature type="compositionally biased region" description="Polar residues" evidence="1">
    <location>
        <begin position="22"/>
        <end position="35"/>
    </location>
</feature>
<keyword evidence="3" id="KW-1185">Reference proteome</keyword>
<comment type="caution">
    <text evidence="2">The sequence shown here is derived from an EMBL/GenBank/DDBJ whole genome shotgun (WGS) entry which is preliminary data.</text>
</comment>
<dbReference type="EMBL" id="QPFP01000034">
    <property type="protein sequence ID" value="TEB28213.1"/>
    <property type="molecule type" value="Genomic_DNA"/>
</dbReference>
<feature type="compositionally biased region" description="Polar residues" evidence="1">
    <location>
        <begin position="56"/>
        <end position="66"/>
    </location>
</feature>
<organism evidence="2 3">
    <name type="scientific">Coprinellus micaceus</name>
    <name type="common">Glistening ink-cap mushroom</name>
    <name type="synonym">Coprinus micaceus</name>
    <dbReference type="NCBI Taxonomy" id="71717"/>
    <lineage>
        <taxon>Eukaryota</taxon>
        <taxon>Fungi</taxon>
        <taxon>Dikarya</taxon>
        <taxon>Basidiomycota</taxon>
        <taxon>Agaricomycotina</taxon>
        <taxon>Agaricomycetes</taxon>
        <taxon>Agaricomycetidae</taxon>
        <taxon>Agaricales</taxon>
        <taxon>Agaricineae</taxon>
        <taxon>Psathyrellaceae</taxon>
        <taxon>Coprinellus</taxon>
    </lineage>
</organism>
<gene>
    <name evidence="2" type="ORF">FA13DRAFT_1735837</name>
</gene>
<feature type="compositionally biased region" description="Acidic residues" evidence="1">
    <location>
        <begin position="381"/>
        <end position="393"/>
    </location>
</feature>
<name>A0A4Y7T246_COPMI</name>
<dbReference type="Proteomes" id="UP000298030">
    <property type="component" value="Unassembled WGS sequence"/>
</dbReference>
<feature type="region of interest" description="Disordered" evidence="1">
    <location>
        <begin position="361"/>
        <end position="393"/>
    </location>
</feature>
<feature type="region of interest" description="Disordered" evidence="1">
    <location>
        <begin position="129"/>
        <end position="158"/>
    </location>
</feature>
<accession>A0A4Y7T246</accession>
<sequence length="393" mass="44287">MPATSLSKPRLSHKPGRKTKTKQQPTASTESTATRQARDPSALRQRATAPTERVPQAQTRNYTTNMHGEGNAINGDFHGTLENYISRGRAKTDPPPYSKRQPYDHEDWNPALREADYASQITEEPRATLQSDYPAPRYAPQHPRPPLHGHAQTYPPSRSQAEMVTLKFRDFTPYLIYVAGTLQDPWDVPDDDVWDLWATYTTRPDVVDRFPLSGRNTENRSTIVQKGQYALGALSYLTVAMGGLKTVESRSVWVSERLKPHEREPLSLPLFYKKIQKKNGDPTRTRPSSAAALGQHLKKIEPILKSVKKPSFPIGALVLALQAEYAQNTAYHIRQMERFEGKAKKTNPGRAWDEVLELARESPWDSSGEEEEFFSGSGSEELVDDSDSDSEEE</sequence>
<reference evidence="2 3" key="1">
    <citation type="journal article" date="2019" name="Nat. Ecol. Evol.">
        <title>Megaphylogeny resolves global patterns of mushroom evolution.</title>
        <authorList>
            <person name="Varga T."/>
            <person name="Krizsan K."/>
            <person name="Foldi C."/>
            <person name="Dima B."/>
            <person name="Sanchez-Garcia M."/>
            <person name="Sanchez-Ramirez S."/>
            <person name="Szollosi G.J."/>
            <person name="Szarkandi J.G."/>
            <person name="Papp V."/>
            <person name="Albert L."/>
            <person name="Andreopoulos W."/>
            <person name="Angelini C."/>
            <person name="Antonin V."/>
            <person name="Barry K.W."/>
            <person name="Bougher N.L."/>
            <person name="Buchanan P."/>
            <person name="Buyck B."/>
            <person name="Bense V."/>
            <person name="Catcheside P."/>
            <person name="Chovatia M."/>
            <person name="Cooper J."/>
            <person name="Damon W."/>
            <person name="Desjardin D."/>
            <person name="Finy P."/>
            <person name="Geml J."/>
            <person name="Haridas S."/>
            <person name="Hughes K."/>
            <person name="Justo A."/>
            <person name="Karasinski D."/>
            <person name="Kautmanova I."/>
            <person name="Kiss B."/>
            <person name="Kocsube S."/>
            <person name="Kotiranta H."/>
            <person name="LaButti K.M."/>
            <person name="Lechner B.E."/>
            <person name="Liimatainen K."/>
            <person name="Lipzen A."/>
            <person name="Lukacs Z."/>
            <person name="Mihaltcheva S."/>
            <person name="Morgado L.N."/>
            <person name="Niskanen T."/>
            <person name="Noordeloos M.E."/>
            <person name="Ohm R.A."/>
            <person name="Ortiz-Santana B."/>
            <person name="Ovrebo C."/>
            <person name="Racz N."/>
            <person name="Riley R."/>
            <person name="Savchenko A."/>
            <person name="Shiryaev A."/>
            <person name="Soop K."/>
            <person name="Spirin V."/>
            <person name="Szebenyi C."/>
            <person name="Tomsovsky M."/>
            <person name="Tulloss R.E."/>
            <person name="Uehling J."/>
            <person name="Grigoriev I.V."/>
            <person name="Vagvolgyi C."/>
            <person name="Papp T."/>
            <person name="Martin F.M."/>
            <person name="Miettinen O."/>
            <person name="Hibbett D.S."/>
            <person name="Nagy L.G."/>
        </authorList>
    </citation>
    <scope>NUCLEOTIDE SEQUENCE [LARGE SCALE GENOMIC DNA]</scope>
    <source>
        <strain evidence="2 3">FP101781</strain>
    </source>
</reference>
<evidence type="ECO:0000313" key="2">
    <source>
        <dbReference type="EMBL" id="TEB28213.1"/>
    </source>
</evidence>